<proteinExistence type="predicted"/>
<feature type="compositionally biased region" description="Acidic residues" evidence="1">
    <location>
        <begin position="49"/>
        <end position="63"/>
    </location>
</feature>
<feature type="compositionally biased region" description="Acidic residues" evidence="1">
    <location>
        <begin position="87"/>
        <end position="96"/>
    </location>
</feature>
<feature type="compositionally biased region" description="Basic and acidic residues" evidence="1">
    <location>
        <begin position="158"/>
        <end position="167"/>
    </location>
</feature>
<reference evidence="2" key="1">
    <citation type="submission" date="2018-10" db="EMBL/GenBank/DDBJ databases">
        <title>Fifty Aureobasidium pullulans genomes reveal a recombining polyextremotolerant generalist.</title>
        <authorList>
            <person name="Gostincar C."/>
            <person name="Turk M."/>
            <person name="Zajc J."/>
            <person name="Gunde-Cimerman N."/>
        </authorList>
    </citation>
    <scope>NUCLEOTIDE SEQUENCE [LARGE SCALE GENOMIC DNA]</scope>
    <source>
        <strain evidence="2">EXF-10085</strain>
    </source>
</reference>
<evidence type="ECO:0000313" key="2">
    <source>
        <dbReference type="EMBL" id="THX10035.1"/>
    </source>
</evidence>
<sequence>MNLDEPWGRTPVNPGTAWTLWHLRRAADAAGNVDNAIRRNSPEPPQTWQEEEKEEDLASDDDPANNASPTPAVVDRNIDPAPPNVDNPDEEDDDPAPADGSSATSATIRARPRTATTRNREQMLDGDEDEDEDNRPIRRHKGESSPAAEGEDESEMSGSEHGDEDAR</sequence>
<accession>A0A4S9CRP3</accession>
<feature type="region of interest" description="Disordered" evidence="1">
    <location>
        <begin position="30"/>
        <end position="167"/>
    </location>
</feature>
<organism evidence="2">
    <name type="scientific">Aureobasidium pullulans</name>
    <name type="common">Black yeast</name>
    <name type="synonym">Pullularia pullulans</name>
    <dbReference type="NCBI Taxonomy" id="5580"/>
    <lineage>
        <taxon>Eukaryota</taxon>
        <taxon>Fungi</taxon>
        <taxon>Dikarya</taxon>
        <taxon>Ascomycota</taxon>
        <taxon>Pezizomycotina</taxon>
        <taxon>Dothideomycetes</taxon>
        <taxon>Dothideomycetidae</taxon>
        <taxon>Dothideales</taxon>
        <taxon>Saccotheciaceae</taxon>
        <taxon>Aureobasidium</taxon>
    </lineage>
</organism>
<dbReference type="AlphaFoldDB" id="A0A4S9CRP3"/>
<feature type="compositionally biased region" description="Acidic residues" evidence="1">
    <location>
        <begin position="124"/>
        <end position="133"/>
    </location>
</feature>
<dbReference type="EMBL" id="QZAS01000018">
    <property type="protein sequence ID" value="THX10035.1"/>
    <property type="molecule type" value="Genomic_DNA"/>
</dbReference>
<feature type="compositionally biased region" description="Low complexity" evidence="1">
    <location>
        <begin position="97"/>
        <end position="117"/>
    </location>
</feature>
<gene>
    <name evidence="2" type="ORF">D6D13_05772</name>
</gene>
<name>A0A4S9CRP3_AURPU</name>
<comment type="caution">
    <text evidence="2">The sequence shown here is derived from an EMBL/GenBank/DDBJ whole genome shotgun (WGS) entry which is preliminary data.</text>
</comment>
<evidence type="ECO:0000256" key="1">
    <source>
        <dbReference type="SAM" id="MobiDB-lite"/>
    </source>
</evidence>
<protein>
    <submittedName>
        <fullName evidence="2">Uncharacterized protein</fullName>
    </submittedName>
</protein>